<name>A0ABM0LUJ0_SACKO</name>
<evidence type="ECO:0000313" key="1">
    <source>
        <dbReference type="Proteomes" id="UP000694865"/>
    </source>
</evidence>
<proteinExistence type="predicted"/>
<keyword evidence="1" id="KW-1185">Reference proteome</keyword>
<gene>
    <name evidence="2" type="primary">LOC100373500</name>
</gene>
<sequence>MPLLEDELNCFADEWNSHRIRKQKEQLRPNGVPEDLYQFPELSGAREMGWQVSTEDLESFAKEKNVAAPLPDYISPAFRKAADDELIDDININNARQTYIYFRHIFT</sequence>
<evidence type="ECO:0000313" key="2">
    <source>
        <dbReference type="RefSeq" id="XP_006811431.1"/>
    </source>
</evidence>
<dbReference type="GeneID" id="100373500"/>
<accession>A0ABM0LUJ0</accession>
<protein>
    <submittedName>
        <fullName evidence="2">Uncharacterized protein LOC100373500</fullName>
    </submittedName>
</protein>
<reference evidence="2" key="1">
    <citation type="submission" date="2025-08" db="UniProtKB">
        <authorList>
            <consortium name="RefSeq"/>
        </authorList>
    </citation>
    <scope>IDENTIFICATION</scope>
    <source>
        <tissue evidence="2">Testes</tissue>
    </source>
</reference>
<organism evidence="1 2">
    <name type="scientific">Saccoglossus kowalevskii</name>
    <name type="common">Acorn worm</name>
    <dbReference type="NCBI Taxonomy" id="10224"/>
    <lineage>
        <taxon>Eukaryota</taxon>
        <taxon>Metazoa</taxon>
        <taxon>Hemichordata</taxon>
        <taxon>Enteropneusta</taxon>
        <taxon>Harrimaniidae</taxon>
        <taxon>Saccoglossus</taxon>
    </lineage>
</organism>
<dbReference type="RefSeq" id="XP_006811431.1">
    <property type="nucleotide sequence ID" value="XM_006811368.1"/>
</dbReference>
<dbReference type="Proteomes" id="UP000694865">
    <property type="component" value="Unplaced"/>
</dbReference>